<evidence type="ECO:0000313" key="3">
    <source>
        <dbReference type="Proteomes" id="UP000735874"/>
    </source>
</evidence>
<organism evidence="1 3">
    <name type="scientific">Phytophthora cactorum</name>
    <dbReference type="NCBI Taxonomy" id="29920"/>
    <lineage>
        <taxon>Eukaryota</taxon>
        <taxon>Sar</taxon>
        <taxon>Stramenopiles</taxon>
        <taxon>Oomycota</taxon>
        <taxon>Peronosporomycetes</taxon>
        <taxon>Peronosporales</taxon>
        <taxon>Peronosporaceae</taxon>
        <taxon>Phytophthora</taxon>
    </lineage>
</organism>
<dbReference type="EMBL" id="RCMG01000373">
    <property type="protein sequence ID" value="KAG2855503.1"/>
    <property type="molecule type" value="Genomic_DNA"/>
</dbReference>
<reference evidence="1" key="1">
    <citation type="submission" date="2018-10" db="EMBL/GenBank/DDBJ databases">
        <title>Effector identification in a new, highly contiguous assembly of the strawberry crown rot pathogen Phytophthora cactorum.</title>
        <authorList>
            <person name="Armitage A.D."/>
            <person name="Nellist C.F."/>
            <person name="Bates H."/>
            <person name="Vickerstaff R.J."/>
            <person name="Harrison R.J."/>
        </authorList>
    </citation>
    <scope>NUCLEOTIDE SEQUENCE</scope>
    <source>
        <strain evidence="1">15-7</strain>
        <strain evidence="2">4040</strain>
    </source>
</reference>
<comment type="caution">
    <text evidence="1">The sequence shown here is derived from an EMBL/GenBank/DDBJ whole genome shotgun (WGS) entry which is preliminary data.</text>
</comment>
<sequence length="84" mass="9678">MVDDTVALGARREEYRDSREGEFEQNLHCRGKERPKTSLSRLLNWVIEMRSNKTHCATTECLLIMAARFYPELRSGRSGMAAVM</sequence>
<proteinExistence type="predicted"/>
<evidence type="ECO:0000313" key="2">
    <source>
        <dbReference type="EMBL" id="KAG2939357.1"/>
    </source>
</evidence>
<dbReference type="EMBL" id="RCMK01000275">
    <property type="protein sequence ID" value="KAG2939357.1"/>
    <property type="molecule type" value="Genomic_DNA"/>
</dbReference>
<evidence type="ECO:0000313" key="1">
    <source>
        <dbReference type="EMBL" id="KAG2855503.1"/>
    </source>
</evidence>
<dbReference type="AlphaFoldDB" id="A0A8T0Z0D4"/>
<dbReference type="Proteomes" id="UP000736787">
    <property type="component" value="Unassembled WGS sequence"/>
</dbReference>
<dbReference type="Proteomes" id="UP000735874">
    <property type="component" value="Unassembled WGS sequence"/>
</dbReference>
<gene>
    <name evidence="1" type="ORF">PC113_g12386</name>
    <name evidence="2" type="ORF">PC117_g10965</name>
</gene>
<name>A0A8T0Z0D4_9STRA</name>
<protein>
    <submittedName>
        <fullName evidence="1">Uncharacterized protein</fullName>
    </submittedName>
</protein>
<accession>A0A8T0Z0D4</accession>